<dbReference type="SMART" id="SM01100">
    <property type="entry name" value="CRAL_TRIO_N"/>
    <property type="match status" value="1"/>
</dbReference>
<dbReference type="Gene3D" id="3.40.525.10">
    <property type="entry name" value="CRAL-TRIO lipid binding domain"/>
    <property type="match status" value="1"/>
</dbReference>
<dbReference type="InterPro" id="IPR036273">
    <property type="entry name" value="CRAL/TRIO_N_dom_sf"/>
</dbReference>
<dbReference type="AlphaFoldDB" id="A0A553I225"/>
<accession>A0A553I225</accession>
<dbReference type="Proteomes" id="UP000319160">
    <property type="component" value="Unassembled WGS sequence"/>
</dbReference>
<dbReference type="SMART" id="SM00516">
    <property type="entry name" value="SEC14"/>
    <property type="match status" value="1"/>
</dbReference>
<sequence length="398" mass="43968">MARPFSRVFCRDSVHIELLSATKSDRAGHILAYIREQADSIGYRELRPRVMENGQLTDSTIGEPRASGMKNGGLDISTAGLTAIEQKRFQSFTEQCREHGLLQRPTGLSAEDTLDGLNDEVTLLRFLCARAFDVPGALQQFKEAHAIRSSVNTAEAYNTIDIDDFEHLRGIYPHWSGHRTKDGLPICILDAANLDGPSFAKYHNYTPSQVTCRAITSLDYLTRFVMPLCSAMAVQPVSKAVYLVDITYVSLKQGWNLRGYAQSFTGLLATCYPEVVDKIYVVNAPPYFSKIWAFIKGWIDPNTAKKLMILPPADVLTTLSKRIDIEHIPERYGGQSKAEVGLVPLVDGLKDLMGTEELPDGPIKWTMDQGNRTAVAVGARAGEVRKESLGSIGVKSTL</sequence>
<dbReference type="InterPro" id="IPR001251">
    <property type="entry name" value="CRAL-TRIO_dom"/>
</dbReference>
<keyword evidence="3" id="KW-1185">Reference proteome</keyword>
<evidence type="ECO:0000313" key="3">
    <source>
        <dbReference type="Proteomes" id="UP000319160"/>
    </source>
</evidence>
<gene>
    <name evidence="2" type="ORF">FHL15_004718</name>
</gene>
<organism evidence="2 3">
    <name type="scientific">Xylaria flabelliformis</name>
    <dbReference type="NCBI Taxonomy" id="2512241"/>
    <lineage>
        <taxon>Eukaryota</taxon>
        <taxon>Fungi</taxon>
        <taxon>Dikarya</taxon>
        <taxon>Ascomycota</taxon>
        <taxon>Pezizomycotina</taxon>
        <taxon>Sordariomycetes</taxon>
        <taxon>Xylariomycetidae</taxon>
        <taxon>Xylariales</taxon>
        <taxon>Xylariaceae</taxon>
        <taxon>Xylaria</taxon>
    </lineage>
</organism>
<dbReference type="PROSITE" id="PS50191">
    <property type="entry name" value="CRAL_TRIO"/>
    <property type="match status" value="1"/>
</dbReference>
<dbReference type="InterPro" id="IPR011074">
    <property type="entry name" value="CRAL/TRIO_N_dom"/>
</dbReference>
<dbReference type="Pfam" id="PF00650">
    <property type="entry name" value="CRAL_TRIO"/>
    <property type="match status" value="1"/>
</dbReference>
<comment type="caution">
    <text evidence="2">The sequence shown here is derived from an EMBL/GenBank/DDBJ whole genome shotgun (WGS) entry which is preliminary data.</text>
</comment>
<dbReference type="SUPFAM" id="SSF52087">
    <property type="entry name" value="CRAL/TRIO domain"/>
    <property type="match status" value="1"/>
</dbReference>
<evidence type="ECO:0000313" key="2">
    <source>
        <dbReference type="EMBL" id="TRX94251.1"/>
    </source>
</evidence>
<reference evidence="3" key="1">
    <citation type="submission" date="2019-06" db="EMBL/GenBank/DDBJ databases">
        <title>Draft genome sequence of the griseofulvin-producing fungus Xylaria cubensis strain G536.</title>
        <authorList>
            <person name="Mead M.E."/>
            <person name="Raja H.A."/>
            <person name="Steenwyk J.L."/>
            <person name="Knowles S.L."/>
            <person name="Oberlies N.H."/>
            <person name="Rokas A."/>
        </authorList>
    </citation>
    <scope>NUCLEOTIDE SEQUENCE [LARGE SCALE GENOMIC DNA]</scope>
    <source>
        <strain evidence="3">G536</strain>
    </source>
</reference>
<dbReference type="OrthoDB" id="30289at2759"/>
<dbReference type="InterPro" id="IPR036865">
    <property type="entry name" value="CRAL-TRIO_dom_sf"/>
</dbReference>
<dbReference type="CDD" id="cd00170">
    <property type="entry name" value="SEC14"/>
    <property type="match status" value="1"/>
</dbReference>
<dbReference type="SUPFAM" id="SSF46938">
    <property type="entry name" value="CRAL/TRIO N-terminal domain"/>
    <property type="match status" value="1"/>
</dbReference>
<dbReference type="Gene3D" id="1.10.8.20">
    <property type="entry name" value="N-terminal domain of phosphatidylinositol transfer protein sec14p"/>
    <property type="match status" value="1"/>
</dbReference>
<dbReference type="EMBL" id="VFLP01000023">
    <property type="protein sequence ID" value="TRX94251.1"/>
    <property type="molecule type" value="Genomic_DNA"/>
</dbReference>
<dbReference type="STRING" id="2512241.A0A553I225"/>
<proteinExistence type="predicted"/>
<dbReference type="PANTHER" id="PTHR45657:SF20">
    <property type="entry name" value="CRAL_TRIO DOMAIN PROTEIN (AFU_ORTHOLOGUE AFUA_5G00680)"/>
    <property type="match status" value="1"/>
</dbReference>
<evidence type="ECO:0000259" key="1">
    <source>
        <dbReference type="PROSITE" id="PS50191"/>
    </source>
</evidence>
<dbReference type="PANTHER" id="PTHR45657">
    <property type="entry name" value="CRAL-TRIO DOMAIN-CONTAINING PROTEIN YKL091C-RELATED"/>
    <property type="match status" value="1"/>
</dbReference>
<feature type="domain" description="CRAL-TRIO" evidence="1">
    <location>
        <begin position="177"/>
        <end position="340"/>
    </location>
</feature>
<name>A0A553I225_9PEZI</name>
<protein>
    <recommendedName>
        <fullName evidence="1">CRAL-TRIO domain-containing protein</fullName>
    </recommendedName>
</protein>
<dbReference type="InterPro" id="IPR051026">
    <property type="entry name" value="PI/PC_transfer"/>
</dbReference>